<dbReference type="PANTHER" id="PTHR11804">
    <property type="entry name" value="PROTEASE M3 THIMET OLIGOPEPTIDASE-RELATED"/>
    <property type="match status" value="1"/>
</dbReference>
<dbReference type="EC" id="3.4.24.-" evidence="6"/>
<dbReference type="Proteomes" id="UP000516160">
    <property type="component" value="Chromosome"/>
</dbReference>
<evidence type="ECO:0000259" key="8">
    <source>
        <dbReference type="Pfam" id="PF08439"/>
    </source>
</evidence>
<comment type="cofactor">
    <cofactor evidence="6">
        <name>Zn(2+)</name>
        <dbReference type="ChEBI" id="CHEBI:29105"/>
    </cofactor>
    <text evidence="6">Binds 1 zinc ion.</text>
</comment>
<keyword evidence="10" id="KW-1185">Reference proteome</keyword>
<dbReference type="NCBIfam" id="TIGR00181">
    <property type="entry name" value="pepF"/>
    <property type="match status" value="1"/>
</dbReference>
<evidence type="ECO:0000256" key="3">
    <source>
        <dbReference type="ARBA" id="ARBA00022801"/>
    </source>
</evidence>
<evidence type="ECO:0000313" key="9">
    <source>
        <dbReference type="EMBL" id="QNO14521.1"/>
    </source>
</evidence>
<dbReference type="Gene3D" id="1.20.140.70">
    <property type="entry name" value="Oligopeptidase f, N-terminal domain"/>
    <property type="match status" value="1"/>
</dbReference>
<dbReference type="PANTHER" id="PTHR11804:SF84">
    <property type="entry name" value="SACCHAROLYSIN"/>
    <property type="match status" value="1"/>
</dbReference>
<dbReference type="AlphaFoldDB" id="A0A7G9W759"/>
<accession>A0A7G9W759</accession>
<dbReference type="CDD" id="cd09608">
    <property type="entry name" value="M3B_PepF"/>
    <property type="match status" value="1"/>
</dbReference>
<name>A0A7G9W759_ALKCA</name>
<dbReference type="Pfam" id="PF08439">
    <property type="entry name" value="Peptidase_M3_N"/>
    <property type="match status" value="1"/>
</dbReference>
<dbReference type="GO" id="GO:0004222">
    <property type="term" value="F:metalloendopeptidase activity"/>
    <property type="evidence" value="ECO:0007669"/>
    <property type="project" value="UniProtKB-UniRule"/>
</dbReference>
<evidence type="ECO:0000256" key="5">
    <source>
        <dbReference type="ARBA" id="ARBA00023049"/>
    </source>
</evidence>
<dbReference type="InterPro" id="IPR004438">
    <property type="entry name" value="Peptidase_M3B"/>
</dbReference>
<dbReference type="InterPro" id="IPR001567">
    <property type="entry name" value="Pept_M3A_M3B_dom"/>
</dbReference>
<evidence type="ECO:0000256" key="2">
    <source>
        <dbReference type="ARBA" id="ARBA00022723"/>
    </source>
</evidence>
<dbReference type="InterPro" id="IPR042088">
    <property type="entry name" value="OligoPept_F_C"/>
</dbReference>
<keyword evidence="2 6" id="KW-0479">Metal-binding</keyword>
<keyword evidence="4 6" id="KW-0862">Zinc</keyword>
<dbReference type="RefSeq" id="WP_213168282.1">
    <property type="nucleotide sequence ID" value="NZ_CP058559.1"/>
</dbReference>
<comment type="similarity">
    <text evidence="6">Belongs to the peptidase M3B family.</text>
</comment>
<reference evidence="9 10" key="1">
    <citation type="submission" date="2020-07" db="EMBL/GenBank/DDBJ databases">
        <title>Alkalicella. sp. LB2 genome.</title>
        <authorList>
            <person name="Postec A."/>
            <person name="Quemeneur M."/>
        </authorList>
    </citation>
    <scope>NUCLEOTIDE SEQUENCE [LARGE SCALE GENOMIC DNA]</scope>
    <source>
        <strain evidence="9 10">LB2</strain>
    </source>
</reference>
<dbReference type="GO" id="GO:0006508">
    <property type="term" value="P:proteolysis"/>
    <property type="evidence" value="ECO:0007669"/>
    <property type="project" value="UniProtKB-KW"/>
</dbReference>
<evidence type="ECO:0000313" key="10">
    <source>
        <dbReference type="Proteomes" id="UP000516160"/>
    </source>
</evidence>
<gene>
    <name evidence="9" type="primary">pepF</name>
    <name evidence="9" type="ORF">HYG86_06880</name>
</gene>
<keyword evidence="5 6" id="KW-0482">Metalloprotease</keyword>
<proteinExistence type="inferred from homology"/>
<dbReference type="KEGG" id="acae:HYG86_06880"/>
<feature type="domain" description="Oligopeptidase F N-terminal" evidence="8">
    <location>
        <begin position="114"/>
        <end position="183"/>
    </location>
</feature>
<dbReference type="GO" id="GO:0046872">
    <property type="term" value="F:metal ion binding"/>
    <property type="evidence" value="ECO:0007669"/>
    <property type="project" value="UniProtKB-UniRule"/>
</dbReference>
<dbReference type="EMBL" id="CP058559">
    <property type="protein sequence ID" value="QNO14521.1"/>
    <property type="molecule type" value="Genomic_DNA"/>
</dbReference>
<dbReference type="GO" id="GO:0006518">
    <property type="term" value="P:peptide metabolic process"/>
    <property type="evidence" value="ECO:0007669"/>
    <property type="project" value="TreeGrafter"/>
</dbReference>
<keyword evidence="1 6" id="KW-0645">Protease</keyword>
<keyword evidence="3 6" id="KW-0378">Hydrolase</keyword>
<evidence type="ECO:0000256" key="4">
    <source>
        <dbReference type="ARBA" id="ARBA00022833"/>
    </source>
</evidence>
<evidence type="ECO:0000256" key="6">
    <source>
        <dbReference type="RuleBase" id="RU368091"/>
    </source>
</evidence>
<evidence type="ECO:0000256" key="1">
    <source>
        <dbReference type="ARBA" id="ARBA00022670"/>
    </source>
</evidence>
<protein>
    <recommendedName>
        <fullName evidence="6">Oligopeptidase F</fullName>
        <ecNumber evidence="6">3.4.24.-</ecNumber>
    </recommendedName>
</protein>
<dbReference type="Gene3D" id="1.10.1370.20">
    <property type="entry name" value="Oligoendopeptidase f, C-terminal domain"/>
    <property type="match status" value="1"/>
</dbReference>
<dbReference type="Gene3D" id="1.10.287.830">
    <property type="entry name" value="putative peptidase helix hairpin domain like"/>
    <property type="match status" value="1"/>
</dbReference>
<evidence type="ECO:0000259" key="7">
    <source>
        <dbReference type="Pfam" id="PF01432"/>
    </source>
</evidence>
<feature type="domain" description="Peptidase M3A/M3B catalytic" evidence="7">
    <location>
        <begin position="205"/>
        <end position="584"/>
    </location>
</feature>
<sequence>MPKVVPFRNEVEDQHKWAVDEIYQSIADWEKDYHKVTELLNRILPLKGNLKHAAKLYQCLTLQDELSELLGKVHVYVALKRDEDTNHTENQSNVQRAEDLLLNVKTELSFINPEILSFTTETINRLFEEQPKLKFYRFYLEEILRLKPHTLSPREEQLLSMSQDLNKGPQSTFSMLNNADIKFPTIVDEDDNEVELSHGRYIQFLTSNNRRVRKEAYEAMYTTFGQYKNTIASTLGTRIKGNIFYSKARNYESALKQELHPDNIPTVVYENVVNTINKNLEPLHRYVSIKKRLLGVDDLMMYDIYAPLIGDFTMDISYDEAKDLVIKGCKKLGEEYVSILKEGMETGWVDVYENRGKRSGAYSWGSYGTKPYILMNYDNTLNSTYTLAHEFGHSIHTYLSHKNQPYTYSHYNIFAAEVASTVNEALLSDYLLETTDDKKKRFYIINQYLEGIRGTVYRQGMFAEFELEVHKLAQEGKPLIHKTFSDIWLNLNKKYFGPELVVDDLIGMEWARIPHFYTSFYVFKYVTGFSAATTLAQNIIEQGQPAVDKYLSFLKGGGSDYVINLLKQAGVDMTKPEPIEKTLKLFDSLLDELEKLV</sequence>
<dbReference type="Pfam" id="PF01432">
    <property type="entry name" value="Peptidase_M3"/>
    <property type="match status" value="1"/>
</dbReference>
<dbReference type="SUPFAM" id="SSF55486">
    <property type="entry name" value="Metalloproteases ('zincins'), catalytic domain"/>
    <property type="match status" value="1"/>
</dbReference>
<dbReference type="InterPro" id="IPR045090">
    <property type="entry name" value="Pept_M3A_M3B"/>
</dbReference>
<dbReference type="InterPro" id="IPR013647">
    <property type="entry name" value="OligopepF_N_dom"/>
</dbReference>
<comment type="function">
    <text evidence="6">Has oligopeptidase activity and degrades a variety of small bioactive peptides.</text>
</comment>
<organism evidence="9 10">
    <name type="scientific">Alkalicella caledoniensis</name>
    <dbReference type="NCBI Taxonomy" id="2731377"/>
    <lineage>
        <taxon>Bacteria</taxon>
        <taxon>Bacillati</taxon>
        <taxon>Bacillota</taxon>
        <taxon>Clostridia</taxon>
        <taxon>Eubacteriales</taxon>
        <taxon>Proteinivoracaceae</taxon>
        <taxon>Alkalicella</taxon>
    </lineage>
</organism>